<dbReference type="STRING" id="4955.A0A1G4MD84"/>
<reference evidence="2" key="1">
    <citation type="submission" date="2016-03" db="EMBL/GenBank/DDBJ databases">
        <authorList>
            <person name="Devillers H."/>
        </authorList>
    </citation>
    <scope>NUCLEOTIDE SEQUENCE [LARGE SCALE GENOMIC DNA]</scope>
</reference>
<accession>A0A1G4MD84</accession>
<keyword evidence="2" id="KW-1185">Reference proteome</keyword>
<dbReference type="AlphaFoldDB" id="A0A1G4MD84"/>
<protein>
    <submittedName>
        <fullName evidence="1">LAFE_0E08328g1_1</fullName>
    </submittedName>
</protein>
<proteinExistence type="predicted"/>
<evidence type="ECO:0000313" key="2">
    <source>
        <dbReference type="Proteomes" id="UP000190831"/>
    </source>
</evidence>
<evidence type="ECO:0000313" key="1">
    <source>
        <dbReference type="EMBL" id="SCW01836.1"/>
    </source>
</evidence>
<gene>
    <name evidence="1" type="ORF">LAFE_0E08328G</name>
</gene>
<organism evidence="1 2">
    <name type="scientific">Lachancea fermentati</name>
    <name type="common">Zygosaccharomyces fermentati</name>
    <dbReference type="NCBI Taxonomy" id="4955"/>
    <lineage>
        <taxon>Eukaryota</taxon>
        <taxon>Fungi</taxon>
        <taxon>Dikarya</taxon>
        <taxon>Ascomycota</taxon>
        <taxon>Saccharomycotina</taxon>
        <taxon>Saccharomycetes</taxon>
        <taxon>Saccharomycetales</taxon>
        <taxon>Saccharomycetaceae</taxon>
        <taxon>Lachancea</taxon>
    </lineage>
</organism>
<name>A0A1G4MD84_LACFM</name>
<dbReference type="OMA" id="IEANHAY"/>
<dbReference type="OrthoDB" id="20018at2759"/>
<dbReference type="Proteomes" id="UP000190831">
    <property type="component" value="Chromosome E"/>
</dbReference>
<sequence length="106" mass="12510">MSKQTVLDRELHRLLKSHTQTTLSETQEQIEANHAYITSKQLKKLIDLHDLTFQERCVIPLQKLYDKHMALRLMDGDLQNWAEVVDRDIRVLETTLQLVKEGRQET</sequence>
<dbReference type="EMBL" id="LT598488">
    <property type="protein sequence ID" value="SCW01836.1"/>
    <property type="molecule type" value="Genomic_DNA"/>
</dbReference>